<name>A0A1B6ML16_9HEMI</name>
<accession>A0A1B6ML16</accession>
<organism evidence="1">
    <name type="scientific">Graphocephala atropunctata</name>
    <dbReference type="NCBI Taxonomy" id="36148"/>
    <lineage>
        <taxon>Eukaryota</taxon>
        <taxon>Metazoa</taxon>
        <taxon>Ecdysozoa</taxon>
        <taxon>Arthropoda</taxon>
        <taxon>Hexapoda</taxon>
        <taxon>Insecta</taxon>
        <taxon>Pterygota</taxon>
        <taxon>Neoptera</taxon>
        <taxon>Paraneoptera</taxon>
        <taxon>Hemiptera</taxon>
        <taxon>Auchenorrhyncha</taxon>
        <taxon>Membracoidea</taxon>
        <taxon>Cicadellidae</taxon>
        <taxon>Cicadellinae</taxon>
        <taxon>Cicadellini</taxon>
        <taxon>Graphocephala</taxon>
    </lineage>
</organism>
<dbReference type="AlphaFoldDB" id="A0A1B6ML16"/>
<reference evidence="1" key="1">
    <citation type="submission" date="2015-11" db="EMBL/GenBank/DDBJ databases">
        <title>De novo transcriptome assembly of four potential Pierce s Disease insect vectors from Arizona vineyards.</title>
        <authorList>
            <person name="Tassone E.E."/>
        </authorList>
    </citation>
    <scope>NUCLEOTIDE SEQUENCE</scope>
</reference>
<protein>
    <submittedName>
        <fullName evidence="1">Uncharacterized protein</fullName>
    </submittedName>
</protein>
<evidence type="ECO:0000313" key="1">
    <source>
        <dbReference type="EMBL" id="JAT36601.1"/>
    </source>
</evidence>
<dbReference type="EMBL" id="GEBQ01003376">
    <property type="protein sequence ID" value="JAT36601.1"/>
    <property type="molecule type" value="Transcribed_RNA"/>
</dbReference>
<feature type="non-terminal residue" evidence="1">
    <location>
        <position position="109"/>
    </location>
</feature>
<gene>
    <name evidence="1" type="ORF">g.8754</name>
</gene>
<sequence>VKDHFLVKVYEKSIELWDVRECPARKVFEIPHHVPDFVKNPKFVGRDSEMIVFTHLTGVQVFTMDEESRSIDLKHVFYFNKSQKLQIEMDDLKRNHHFKCETTELTSLV</sequence>
<feature type="non-terminal residue" evidence="1">
    <location>
        <position position="1"/>
    </location>
</feature>
<proteinExistence type="predicted"/>